<dbReference type="RefSeq" id="WP_311402022.1">
    <property type="nucleotide sequence ID" value="NZ_JAVRBG010000010.1"/>
</dbReference>
<dbReference type="EMBL" id="JAVRBG010000010">
    <property type="protein sequence ID" value="MDT0295090.1"/>
    <property type="molecule type" value="Genomic_DNA"/>
</dbReference>
<dbReference type="Gene3D" id="3.50.50.60">
    <property type="entry name" value="FAD/NAD(P)-binding domain"/>
    <property type="match status" value="1"/>
</dbReference>
<evidence type="ECO:0000313" key="2">
    <source>
        <dbReference type="Proteomes" id="UP001182991"/>
    </source>
</evidence>
<name>A0ABU2KK53_9FLAO</name>
<sequence length="379" mass="44311">MQDDHYDYIIVGSGLAGLQLALALSKDAFFTDKKIALIDKSSKSNNDKTWCFWEKGIGQWENIIHKSWNEGLFISDKENINLNLSPYTYKMIRSIDFYENAKTQLAAHPSISFIDDTITAVKENDSKVMVVGKKKTYTSSHVFDSRISPEYFENKNESVSIHQHFKGWMIETEDEFFNPETFTMMDYRLQYKNSTSFTYVLPITKKKAFVEFTFFTPFTVEENVYDLNLERYIKEILKLQQYKITATEIGIIPMTNFSFQQYNYKRITKIGTAGGWVKPSSGYAFKHTEKKASLLIENLKNNLPITTNFHSKKYHFLDTIFLKVLHNENSKGKWIFEQLYLKNSTPSIFKFLDEETSVLEDFKIVKSLYSKAFIRALFQ</sequence>
<dbReference type="Proteomes" id="UP001182991">
    <property type="component" value="Unassembled WGS sequence"/>
</dbReference>
<proteinExistence type="predicted"/>
<comment type="caution">
    <text evidence="1">The sequence shown here is derived from an EMBL/GenBank/DDBJ whole genome shotgun (WGS) entry which is preliminary data.</text>
</comment>
<dbReference type="SUPFAM" id="SSF51905">
    <property type="entry name" value="FAD/NAD(P)-binding domain"/>
    <property type="match status" value="1"/>
</dbReference>
<gene>
    <name evidence="1" type="ORF">RLT85_10620</name>
</gene>
<reference evidence="2" key="1">
    <citation type="submission" date="2023-07" db="EMBL/GenBank/DDBJ databases">
        <title>Isolating and identifying novel microbial strains from the Mariana Trench.</title>
        <authorList>
            <person name="Fu H."/>
        </authorList>
    </citation>
    <scope>NUCLEOTIDE SEQUENCE [LARGE SCALE GENOMIC DNA]</scope>
    <source>
        <strain evidence="2">T-y2</strain>
    </source>
</reference>
<dbReference type="InterPro" id="IPR036188">
    <property type="entry name" value="FAD/NAD-bd_sf"/>
</dbReference>
<protein>
    <submittedName>
        <fullName evidence="1">Lycopene cyclase family protein</fullName>
    </submittedName>
</protein>
<organism evidence="1 2">
    <name type="scientific">Mesonia ostreae</name>
    <dbReference type="NCBI Taxonomy" id="861110"/>
    <lineage>
        <taxon>Bacteria</taxon>
        <taxon>Pseudomonadati</taxon>
        <taxon>Bacteroidota</taxon>
        <taxon>Flavobacteriia</taxon>
        <taxon>Flavobacteriales</taxon>
        <taxon>Flavobacteriaceae</taxon>
        <taxon>Mesonia</taxon>
    </lineage>
</organism>
<keyword evidence="2" id="KW-1185">Reference proteome</keyword>
<accession>A0ABU2KK53</accession>
<evidence type="ECO:0000313" key="1">
    <source>
        <dbReference type="EMBL" id="MDT0295090.1"/>
    </source>
</evidence>
<dbReference type="Pfam" id="PF05834">
    <property type="entry name" value="Lycopene_cycl"/>
    <property type="match status" value="1"/>
</dbReference>